<dbReference type="EMBL" id="JAECSB010000007">
    <property type="protein sequence ID" value="MBH5141068.1"/>
    <property type="molecule type" value="Genomic_DNA"/>
</dbReference>
<keyword evidence="2" id="KW-1185">Reference proteome</keyword>
<name>A0A8I0ZQ07_RHOER</name>
<proteinExistence type="predicted"/>
<sequence length="63" mass="6591">MLPIFDARMAVVTNGPNAAATVASTPILPKKFDALRVEIIRTCSSAASMASEPACGFACHRLV</sequence>
<comment type="caution">
    <text evidence="1">The sequence shown here is derived from an EMBL/GenBank/DDBJ whole genome shotgun (WGS) entry which is preliminary data.</text>
</comment>
<dbReference type="Proteomes" id="UP000627573">
    <property type="component" value="Unassembled WGS sequence"/>
</dbReference>
<protein>
    <submittedName>
        <fullName evidence="1">Uncharacterized protein</fullName>
    </submittedName>
</protein>
<dbReference type="AlphaFoldDB" id="A0A8I0ZQ07"/>
<evidence type="ECO:0000313" key="1">
    <source>
        <dbReference type="EMBL" id="MBH5141068.1"/>
    </source>
</evidence>
<organism evidence="1 2">
    <name type="scientific">Rhodococcus erythropolis</name>
    <name type="common">Arthrobacter picolinophilus</name>
    <dbReference type="NCBI Taxonomy" id="1833"/>
    <lineage>
        <taxon>Bacteria</taxon>
        <taxon>Bacillati</taxon>
        <taxon>Actinomycetota</taxon>
        <taxon>Actinomycetes</taxon>
        <taxon>Mycobacteriales</taxon>
        <taxon>Nocardiaceae</taxon>
        <taxon>Rhodococcus</taxon>
        <taxon>Rhodococcus erythropolis group</taxon>
    </lineage>
</organism>
<evidence type="ECO:0000313" key="2">
    <source>
        <dbReference type="Proteomes" id="UP000627573"/>
    </source>
</evidence>
<dbReference type="RefSeq" id="WP_197940330.1">
    <property type="nucleotide sequence ID" value="NZ_JAECSB010000007.1"/>
</dbReference>
<accession>A0A8I0ZQ07</accession>
<gene>
    <name evidence="1" type="ORF">I3517_00340</name>
</gene>
<reference evidence="1 2" key="1">
    <citation type="submission" date="2020-12" db="EMBL/GenBank/DDBJ databases">
        <title>Draft genome sequence of furan degrading bacterial strain FUR100.</title>
        <authorList>
            <person name="Woiski C."/>
        </authorList>
    </citation>
    <scope>NUCLEOTIDE SEQUENCE [LARGE SCALE GENOMIC DNA]</scope>
    <source>
        <strain evidence="1 2">FUR100</strain>
    </source>
</reference>